<accession>A0A1K2H6E9</accession>
<keyword evidence="9 14" id="KW-0798">TonB box</keyword>
<evidence type="ECO:0000259" key="16">
    <source>
        <dbReference type="Pfam" id="PF00593"/>
    </source>
</evidence>
<evidence type="ECO:0000313" key="19">
    <source>
        <dbReference type="Proteomes" id="UP000186513"/>
    </source>
</evidence>
<dbReference type="GO" id="GO:0009279">
    <property type="term" value="C:cell outer membrane"/>
    <property type="evidence" value="ECO:0007669"/>
    <property type="project" value="UniProtKB-SubCell"/>
</dbReference>
<gene>
    <name evidence="18" type="ORF">SAMN02745887_00444</name>
</gene>
<keyword evidence="11" id="KW-0675">Receptor</keyword>
<evidence type="ECO:0000256" key="6">
    <source>
        <dbReference type="ARBA" id="ARBA00022692"/>
    </source>
</evidence>
<evidence type="ECO:0000256" key="10">
    <source>
        <dbReference type="ARBA" id="ARBA00023136"/>
    </source>
</evidence>
<name>A0A1K2H6E9_9NEIS</name>
<keyword evidence="5" id="KW-0410">Iron transport</keyword>
<dbReference type="PANTHER" id="PTHR32552">
    <property type="entry name" value="FERRICHROME IRON RECEPTOR-RELATED"/>
    <property type="match status" value="1"/>
</dbReference>
<dbReference type="InterPro" id="IPR039426">
    <property type="entry name" value="TonB-dep_rcpt-like"/>
</dbReference>
<evidence type="ECO:0000256" key="1">
    <source>
        <dbReference type="ARBA" id="ARBA00004571"/>
    </source>
</evidence>
<reference evidence="18 19" key="1">
    <citation type="submission" date="2016-11" db="EMBL/GenBank/DDBJ databases">
        <authorList>
            <person name="Jaros S."/>
            <person name="Januszkiewicz K."/>
            <person name="Wedrychowicz H."/>
        </authorList>
    </citation>
    <scope>NUCLEOTIDE SEQUENCE [LARGE SCALE GENOMIC DNA]</scope>
    <source>
        <strain evidence="18 19">DSM 18899</strain>
    </source>
</reference>
<feature type="domain" description="TonB-dependent receptor-like beta-barrel" evidence="16">
    <location>
        <begin position="216"/>
        <end position="639"/>
    </location>
</feature>
<dbReference type="PROSITE" id="PS52016">
    <property type="entry name" value="TONB_DEPENDENT_REC_3"/>
    <property type="match status" value="1"/>
</dbReference>
<keyword evidence="19" id="KW-1185">Reference proteome</keyword>
<keyword evidence="6 13" id="KW-0812">Transmembrane</keyword>
<evidence type="ECO:0000256" key="5">
    <source>
        <dbReference type="ARBA" id="ARBA00022496"/>
    </source>
</evidence>
<dbReference type="InterPro" id="IPR000531">
    <property type="entry name" value="Beta-barrel_TonB"/>
</dbReference>
<dbReference type="Pfam" id="PF07715">
    <property type="entry name" value="Plug"/>
    <property type="match status" value="1"/>
</dbReference>
<feature type="domain" description="TonB-dependent receptor plug" evidence="17">
    <location>
        <begin position="54"/>
        <end position="162"/>
    </location>
</feature>
<evidence type="ECO:0000256" key="8">
    <source>
        <dbReference type="ARBA" id="ARBA00023065"/>
    </source>
</evidence>
<evidence type="ECO:0000256" key="4">
    <source>
        <dbReference type="ARBA" id="ARBA00022452"/>
    </source>
</evidence>
<evidence type="ECO:0000256" key="3">
    <source>
        <dbReference type="ARBA" id="ARBA00022448"/>
    </source>
</evidence>
<dbReference type="STRING" id="1121279.SAMN02745887_00444"/>
<dbReference type="InterPro" id="IPR036942">
    <property type="entry name" value="Beta-barrel_TonB_sf"/>
</dbReference>
<feature type="signal peptide" evidence="15">
    <location>
        <begin position="1"/>
        <end position="20"/>
    </location>
</feature>
<evidence type="ECO:0000259" key="17">
    <source>
        <dbReference type="Pfam" id="PF07715"/>
    </source>
</evidence>
<evidence type="ECO:0000256" key="15">
    <source>
        <dbReference type="SAM" id="SignalP"/>
    </source>
</evidence>
<evidence type="ECO:0000256" key="14">
    <source>
        <dbReference type="RuleBase" id="RU003357"/>
    </source>
</evidence>
<dbReference type="GO" id="GO:0006826">
    <property type="term" value="P:iron ion transport"/>
    <property type="evidence" value="ECO:0007669"/>
    <property type="project" value="UniProtKB-KW"/>
</dbReference>
<dbReference type="EMBL" id="FPKR01000002">
    <property type="protein sequence ID" value="SFZ71737.1"/>
    <property type="molecule type" value="Genomic_DNA"/>
</dbReference>
<comment type="subcellular location">
    <subcellularLocation>
        <location evidence="1 13">Cell outer membrane</location>
        <topology evidence="1 13">Multi-pass membrane protein</topology>
    </subcellularLocation>
</comment>
<dbReference type="AlphaFoldDB" id="A0A1K2H6E9"/>
<dbReference type="SUPFAM" id="SSF56935">
    <property type="entry name" value="Porins"/>
    <property type="match status" value="1"/>
</dbReference>
<evidence type="ECO:0000256" key="2">
    <source>
        <dbReference type="ARBA" id="ARBA00009810"/>
    </source>
</evidence>
<dbReference type="InterPro" id="IPR012910">
    <property type="entry name" value="Plug_dom"/>
</dbReference>
<keyword evidence="12 13" id="KW-0998">Cell outer membrane</keyword>
<evidence type="ECO:0000256" key="7">
    <source>
        <dbReference type="ARBA" id="ARBA00023004"/>
    </source>
</evidence>
<dbReference type="Pfam" id="PF00593">
    <property type="entry name" value="TonB_dep_Rec_b-barrel"/>
    <property type="match status" value="1"/>
</dbReference>
<evidence type="ECO:0000256" key="12">
    <source>
        <dbReference type="ARBA" id="ARBA00023237"/>
    </source>
</evidence>
<proteinExistence type="inferred from homology"/>
<dbReference type="InterPro" id="IPR037066">
    <property type="entry name" value="Plug_dom_sf"/>
</dbReference>
<keyword evidence="7" id="KW-0408">Iron</keyword>
<organism evidence="18 19">
    <name type="scientific">Chitinimonas taiwanensis DSM 18899</name>
    <dbReference type="NCBI Taxonomy" id="1121279"/>
    <lineage>
        <taxon>Bacteria</taxon>
        <taxon>Pseudomonadati</taxon>
        <taxon>Pseudomonadota</taxon>
        <taxon>Betaproteobacteria</taxon>
        <taxon>Neisseriales</taxon>
        <taxon>Chitinibacteraceae</taxon>
        <taxon>Chitinimonas</taxon>
    </lineage>
</organism>
<feature type="chain" id="PRO_5013040923" evidence="15">
    <location>
        <begin position="21"/>
        <end position="678"/>
    </location>
</feature>
<dbReference type="Gene3D" id="2.40.170.20">
    <property type="entry name" value="TonB-dependent receptor, beta-barrel domain"/>
    <property type="match status" value="1"/>
</dbReference>
<protein>
    <submittedName>
        <fullName evidence="18">Iron complex outermembrane recepter protein</fullName>
    </submittedName>
</protein>
<comment type="similarity">
    <text evidence="2 13 14">Belongs to the TonB-dependent receptor family.</text>
</comment>
<keyword evidence="8" id="KW-0406">Ion transport</keyword>
<evidence type="ECO:0000256" key="11">
    <source>
        <dbReference type="ARBA" id="ARBA00023170"/>
    </source>
</evidence>
<evidence type="ECO:0000256" key="9">
    <source>
        <dbReference type="ARBA" id="ARBA00023077"/>
    </source>
</evidence>
<keyword evidence="10 13" id="KW-0472">Membrane</keyword>
<dbReference type="Gene3D" id="2.170.130.10">
    <property type="entry name" value="TonB-dependent receptor, plug domain"/>
    <property type="match status" value="1"/>
</dbReference>
<dbReference type="PANTHER" id="PTHR32552:SF81">
    <property type="entry name" value="TONB-DEPENDENT OUTER MEMBRANE RECEPTOR"/>
    <property type="match status" value="1"/>
</dbReference>
<keyword evidence="3 13" id="KW-0813">Transport</keyword>
<sequence length="678" mass="74600">MHVKPLRLACLAAVASLAQADHLSPTIEVLGQRPYDHSTLTQPDLQSARDQMARTPGGAHVLDADSYRGGRVATLADSLGFAPGVFVQPRFGAEEARVSIRGSGLQRTFHGRGLKLMQDGVPMNLADGSFDFQAIEALTARYVEVWRGANALQYGASNLGGAINYASPNGRNAAALQARAEAGSYGYRRLQAASGNMAEDVDYYLSASGFQQSGFRRHAEQRTVRLFANIGWQLSPHLESRVYLGHADSDSDLPGSLTRAQLEADPRQAAAGNVSNDQQRDIRWSRISNKTVLRDGAQRYELAAYLSHKRLFHPIFQVLDQRNDDLGLELRYVNEAVWLGRGNRLVLGFAPSYGKTAEDRWLNQGGRRGARSNQSAQRASNLELYLENQHQLSPQLALITGLQAAQARRRLNDQFVAGTPSDRYSESFSRRYQGINPKLGLLHGQPGHSQFYANLSRSFEPPSLSEISGGLYPVNNAAQRANSLEFGTRGRQAGLEWDLSVYHAALRQELLQIATNVVGANITVNAERTVHRGIEAYLGGQHGGLDWRLAGLVNDFRFDGDTLYGNRRLPGIPRLFLRAEGGYRLPYALRLGLNIESAPKAYAVDFADSLQARGYTLYGLKLQQTVGKQTSWFLEGRNLADKRYAATTGVLRDAGGKDSAQFMPGDGRAWYAGLSWQH</sequence>
<keyword evidence="4 13" id="KW-1134">Transmembrane beta strand</keyword>
<dbReference type="Proteomes" id="UP000186513">
    <property type="component" value="Unassembled WGS sequence"/>
</dbReference>
<evidence type="ECO:0000313" key="18">
    <source>
        <dbReference type="EMBL" id="SFZ71737.1"/>
    </source>
</evidence>
<keyword evidence="15" id="KW-0732">Signal</keyword>
<evidence type="ECO:0000256" key="13">
    <source>
        <dbReference type="PROSITE-ProRule" id="PRU01360"/>
    </source>
</evidence>
<dbReference type="RefSeq" id="WP_072426996.1">
    <property type="nucleotide sequence ID" value="NZ_FPKR01000002.1"/>
</dbReference>